<dbReference type="Gene3D" id="3.40.366.10">
    <property type="entry name" value="Malonyl-Coenzyme A Acyl Carrier Protein, domain 2"/>
    <property type="match status" value="1"/>
</dbReference>
<dbReference type="InterPro" id="IPR001227">
    <property type="entry name" value="Ac_transferase_dom_sf"/>
</dbReference>
<dbReference type="GO" id="GO:0006633">
    <property type="term" value="P:fatty acid biosynthetic process"/>
    <property type="evidence" value="ECO:0007669"/>
    <property type="project" value="TreeGrafter"/>
</dbReference>
<dbReference type="InterPro" id="IPR049489">
    <property type="entry name" value="FabD-like_helical_ins"/>
</dbReference>
<proteinExistence type="predicted"/>
<organism evidence="6 7">
    <name type="scientific">Pseudomonas mucidolens</name>
    <dbReference type="NCBI Taxonomy" id="46679"/>
    <lineage>
        <taxon>Bacteria</taxon>
        <taxon>Pseudomonadati</taxon>
        <taxon>Pseudomonadota</taxon>
        <taxon>Gammaproteobacteria</taxon>
        <taxon>Pseudomonadales</taxon>
        <taxon>Pseudomonadaceae</taxon>
        <taxon>Pseudomonas</taxon>
    </lineage>
</organism>
<evidence type="ECO:0000256" key="3">
    <source>
        <dbReference type="ARBA" id="ARBA00023315"/>
    </source>
</evidence>
<feature type="domain" description="Malonyl-CoA:ACP transacylase (MAT)" evidence="5">
    <location>
        <begin position="5"/>
        <end position="294"/>
    </location>
</feature>
<dbReference type="SUPFAM" id="SSF51412">
    <property type="entry name" value="Inosine monophosphate dehydrogenase (IMPDH)"/>
    <property type="match status" value="1"/>
</dbReference>
<dbReference type="SUPFAM" id="SSF55048">
    <property type="entry name" value="Probable ACP-binding domain of malonyl-CoA ACP transacylase"/>
    <property type="match status" value="1"/>
</dbReference>
<dbReference type="NCBIfam" id="TIGR02814">
    <property type="entry name" value="pfaD_fam"/>
    <property type="match status" value="1"/>
</dbReference>
<dbReference type="EMBL" id="LT629802">
    <property type="protein sequence ID" value="SDU90970.1"/>
    <property type="molecule type" value="Genomic_DNA"/>
</dbReference>
<evidence type="ECO:0000259" key="5">
    <source>
        <dbReference type="SMART" id="SM00827"/>
    </source>
</evidence>
<dbReference type="AlphaFoldDB" id="A0A1H2MCK4"/>
<name>A0A1H2MCK4_9PSED</name>
<dbReference type="PANTHER" id="PTHR42681:SF1">
    <property type="entry name" value="MALONYL-COA-ACYL CARRIER PROTEIN TRANSACYLASE, MITOCHONDRIAL"/>
    <property type="match status" value="1"/>
</dbReference>
<dbReference type="InterPro" id="IPR014043">
    <property type="entry name" value="Acyl_transferase_dom"/>
</dbReference>
<comment type="catalytic activity">
    <reaction evidence="4">
        <text>holo-[ACP] + malonyl-CoA = malonyl-[ACP] + CoA</text>
        <dbReference type="Rhea" id="RHEA:41792"/>
        <dbReference type="Rhea" id="RHEA-COMP:9623"/>
        <dbReference type="Rhea" id="RHEA-COMP:9685"/>
        <dbReference type="ChEBI" id="CHEBI:57287"/>
        <dbReference type="ChEBI" id="CHEBI:57384"/>
        <dbReference type="ChEBI" id="CHEBI:64479"/>
        <dbReference type="ChEBI" id="CHEBI:78449"/>
        <dbReference type="EC" id="2.3.1.39"/>
    </reaction>
</comment>
<protein>
    <recommendedName>
        <fullName evidence="1">[acyl-carrier-protein] S-malonyltransferase</fullName>
        <ecNumber evidence="1">2.3.1.39</ecNumber>
    </recommendedName>
</protein>
<dbReference type="GO" id="GO:0005829">
    <property type="term" value="C:cytosol"/>
    <property type="evidence" value="ECO:0007669"/>
    <property type="project" value="TreeGrafter"/>
</dbReference>
<dbReference type="EC" id="2.3.1.39" evidence="1"/>
<evidence type="ECO:0000256" key="2">
    <source>
        <dbReference type="ARBA" id="ARBA00022679"/>
    </source>
</evidence>
<dbReference type="PANTHER" id="PTHR42681">
    <property type="entry name" value="MALONYL-COA-ACYL CARRIER PROTEIN TRANSACYLASE, MITOCHONDRIAL"/>
    <property type="match status" value="1"/>
</dbReference>
<evidence type="ECO:0000313" key="6">
    <source>
        <dbReference type="EMBL" id="SDU90970.1"/>
    </source>
</evidence>
<reference evidence="7" key="1">
    <citation type="submission" date="2016-10" db="EMBL/GenBank/DDBJ databases">
        <authorList>
            <person name="Varghese N."/>
            <person name="Submissions S."/>
        </authorList>
    </citation>
    <scope>NUCLEOTIDE SEQUENCE [LARGE SCALE GENOMIC DNA]</scope>
    <source>
        <strain evidence="7">LMG 2223</strain>
    </source>
</reference>
<dbReference type="InterPro" id="IPR016036">
    <property type="entry name" value="Malonyl_transacylase_ACP-bd"/>
</dbReference>
<dbReference type="Pfam" id="PF00698">
    <property type="entry name" value="Acyl_transf_1"/>
    <property type="match status" value="1"/>
</dbReference>
<evidence type="ECO:0000313" key="7">
    <source>
        <dbReference type="Proteomes" id="UP000198600"/>
    </source>
</evidence>
<dbReference type="STRING" id="46679.SAMN05216202_1462"/>
<keyword evidence="3 6" id="KW-0012">Acyltransferase</keyword>
<dbReference type="Pfam" id="PF21607">
    <property type="entry name" value="FabD_helical_ins"/>
    <property type="match status" value="1"/>
</dbReference>
<dbReference type="InterPro" id="IPR050858">
    <property type="entry name" value="Mal-CoA-ACP_Trans/PKS_FabD"/>
</dbReference>
<accession>A0A1H2MCK4</accession>
<sequence>MNVLLFQGQGAQFKGMGNTLWKTYPHIEELASEVLGYSIKQLCLDDPDDRLRQTQYTQPALYTVNALHYYQWQTLGKPLDAVVGHSLGEFSALHAAGCFDFETGLRLVQKRGQLMSQTPAGSMAAVVGMNVRDLQALLAEPGFEGIDIANFNSPTQTVIAGTTQSILAAAQRLDVEGGQCIVLNVSAAFHSRHMEPVQAAFADFVQGFAFKDPRVPVIANVTARPYPAGQVADLLCRQISSPVQWVESIRYVLGMGDFVTHEVGADTARSNGTVLSKLVEEIRRTATPVIVAESVPESESEPNAAQRLGSQAFRARYGLKYAYVAGAMGHGITTSALVVRMAQGAMMSYLGTHGVSLSEVEQTVRQTQERLLPGQPYGVNLLNSADQPERARAIVDLCLRCHVACLEVSGFSDITRELVLFRAKGLSREGSGRLRCEHRLLAKVSHLESAEVFMSPAPAYLLQLLLAEGAISADQALWARQIPMSDDICVEANCSVPALALLTPVLQLRTALCERHGYAHPLCVGLAGGVGSPEAAAAAFMTGADFILTGSINQCTAEAGTCDAVKDRLQEISAYDTTWAPQGELFERGGQVQVLKKGSLFAQRAHRLYLLYSHYASLQDLPESERRSLEHDVFKRSLDAVWNNGLSQLTAQGRHQEIQRARAHPKVRMAHVFREYFNYTAQQAVDGGDDIYNYQVHTSPALGAFNQWVKGTALEPWRQRHVDEVASSLMLAAAQHLSSGYERLQQTALTA</sequence>
<gene>
    <name evidence="6" type="ORF">SAMN05216202_1462</name>
</gene>
<evidence type="ECO:0000256" key="1">
    <source>
        <dbReference type="ARBA" id="ARBA00013258"/>
    </source>
</evidence>
<dbReference type="InterPro" id="IPR013785">
    <property type="entry name" value="Aldolase_TIM"/>
</dbReference>
<dbReference type="SUPFAM" id="SSF52151">
    <property type="entry name" value="FabD/lysophospholipase-like"/>
    <property type="match status" value="1"/>
</dbReference>
<dbReference type="OrthoDB" id="9808564at2"/>
<dbReference type="Proteomes" id="UP000198600">
    <property type="component" value="Chromosome I"/>
</dbReference>
<keyword evidence="7" id="KW-1185">Reference proteome</keyword>
<dbReference type="InterPro" id="IPR016035">
    <property type="entry name" value="Acyl_Trfase/lysoPLipase"/>
</dbReference>
<dbReference type="Gene3D" id="3.30.70.250">
    <property type="entry name" value="Malonyl-CoA ACP transacylase, ACP-binding"/>
    <property type="match status" value="1"/>
</dbReference>
<dbReference type="SMART" id="SM00827">
    <property type="entry name" value="PKS_AT"/>
    <property type="match status" value="1"/>
</dbReference>
<keyword evidence="2 6" id="KW-0808">Transferase</keyword>
<evidence type="ECO:0000256" key="4">
    <source>
        <dbReference type="ARBA" id="ARBA00048462"/>
    </source>
</evidence>
<dbReference type="GO" id="GO:0004314">
    <property type="term" value="F:[acyl-carrier-protein] S-malonyltransferase activity"/>
    <property type="evidence" value="ECO:0007669"/>
    <property type="project" value="UniProtKB-EC"/>
</dbReference>
<dbReference type="Gene3D" id="3.20.20.70">
    <property type="entry name" value="Aldolase class I"/>
    <property type="match status" value="1"/>
</dbReference>
<dbReference type="InterPro" id="IPR014179">
    <property type="entry name" value="PfaD-like_TIM-barrel"/>
</dbReference>
<dbReference type="RefSeq" id="WP_084379134.1">
    <property type="nucleotide sequence ID" value="NZ_LS483433.1"/>
</dbReference>